<dbReference type="EMBL" id="LR130778">
    <property type="protein sequence ID" value="VDN47157.1"/>
    <property type="molecule type" value="Genomic_DNA"/>
</dbReference>
<reference evidence="2 3" key="1">
    <citation type="submission" date="2018-09" db="EMBL/GenBank/DDBJ databases">
        <authorList>
            <person name="Postec A."/>
        </authorList>
    </citation>
    <scope>NUCLEOTIDE SEQUENCE [LARGE SCALE GENOMIC DNA]</scope>
    <source>
        <strain evidence="2">70B-A</strain>
    </source>
</reference>
<keyword evidence="1" id="KW-0472">Membrane</keyword>
<evidence type="ECO:0000313" key="2">
    <source>
        <dbReference type="EMBL" id="VDN47157.1"/>
    </source>
</evidence>
<gene>
    <name evidence="2" type="ORF">PATL70BA_1275</name>
</gene>
<organism evidence="2 3">
    <name type="scientific">Petrocella atlantisensis</name>
    <dbReference type="NCBI Taxonomy" id="2173034"/>
    <lineage>
        <taxon>Bacteria</taxon>
        <taxon>Bacillati</taxon>
        <taxon>Bacillota</taxon>
        <taxon>Clostridia</taxon>
        <taxon>Lachnospirales</taxon>
        <taxon>Vallitaleaceae</taxon>
        <taxon>Petrocella</taxon>
    </lineage>
</organism>
<evidence type="ECO:0000256" key="1">
    <source>
        <dbReference type="SAM" id="Phobius"/>
    </source>
</evidence>
<keyword evidence="1" id="KW-0812">Transmembrane</keyword>
<dbReference type="AlphaFoldDB" id="A0A3P7PSX5"/>
<keyword evidence="3" id="KW-1185">Reference proteome</keyword>
<dbReference type="Proteomes" id="UP000279029">
    <property type="component" value="Chromosome"/>
</dbReference>
<accession>A0A3P7PSX5</accession>
<feature type="transmembrane region" description="Helical" evidence="1">
    <location>
        <begin position="7"/>
        <end position="28"/>
    </location>
</feature>
<feature type="transmembrane region" description="Helical" evidence="1">
    <location>
        <begin position="161"/>
        <end position="181"/>
    </location>
</feature>
<proteinExistence type="predicted"/>
<evidence type="ECO:0000313" key="3">
    <source>
        <dbReference type="Proteomes" id="UP000279029"/>
    </source>
</evidence>
<dbReference type="KEGG" id="cbar:PATL70BA_1275"/>
<dbReference type="Gene3D" id="3.40.630.30">
    <property type="match status" value="1"/>
</dbReference>
<protein>
    <submittedName>
        <fullName evidence="2">Uncharacterized protein</fullName>
    </submittedName>
</protein>
<sequence length="221" mass="24571">MKNKSLILKIIIPVVIGLLVGRFVTPLFGVASPWASIALSTGITITLFIIIESIMSKPTTGRTSTVPMGEIKNLHKVNKSEIRQATGVLADAFKEDPLFKILFGDAVKNSHKYTLVAKFMIRYCYKYGDVYASSEKFEGIMAITQDEYSYMSLWRMIRSGSVFPFLSIGFITFMKVASALSPMDEARKKHMKNKSFAYLQIIGVASENQGKGHGGNYLMNS</sequence>
<keyword evidence="1" id="KW-1133">Transmembrane helix</keyword>
<feature type="transmembrane region" description="Helical" evidence="1">
    <location>
        <begin position="34"/>
        <end position="55"/>
    </location>
</feature>
<dbReference type="OrthoDB" id="2593184at2"/>
<name>A0A3P7PSX5_9FIRM</name>